<dbReference type="OrthoDB" id="188274at2"/>
<evidence type="ECO:0000313" key="4">
    <source>
        <dbReference type="Proteomes" id="UP000284006"/>
    </source>
</evidence>
<dbReference type="InterPro" id="IPR007527">
    <property type="entry name" value="Znf_SWIM"/>
</dbReference>
<name>A0A418XPS8_9BURK</name>
<keyword evidence="1" id="KW-0863">Zinc-finger</keyword>
<keyword evidence="1" id="KW-0862">Zinc</keyword>
<dbReference type="AlphaFoldDB" id="A0A418XPS8"/>
<evidence type="ECO:0000259" key="2">
    <source>
        <dbReference type="PROSITE" id="PS50966"/>
    </source>
</evidence>
<protein>
    <recommendedName>
        <fullName evidence="2">SWIM-type domain-containing protein</fullName>
    </recommendedName>
</protein>
<accession>A0A418XPS8</accession>
<evidence type="ECO:0000313" key="3">
    <source>
        <dbReference type="EMBL" id="RJG14458.1"/>
    </source>
</evidence>
<organism evidence="3 4">
    <name type="scientific">Massilia cavernae</name>
    <dbReference type="NCBI Taxonomy" id="2320864"/>
    <lineage>
        <taxon>Bacteria</taxon>
        <taxon>Pseudomonadati</taxon>
        <taxon>Pseudomonadota</taxon>
        <taxon>Betaproteobacteria</taxon>
        <taxon>Burkholderiales</taxon>
        <taxon>Oxalobacteraceae</taxon>
        <taxon>Telluria group</taxon>
        <taxon>Massilia</taxon>
    </lineage>
</organism>
<keyword evidence="1" id="KW-0479">Metal-binding</keyword>
<sequence>MGRNDDGRWAPYVSVAQRRAEAAKAVKALKKKGRDCLPVVVDARTIAHTFWGKKWCDNLEQYSDYENRLPRGRTYVRNGSVVDLQIGPESITALVAGSRVYQVSVTVRPLEPALWQTILARCAGQVGSLVDLLQGRLPAAVMEVVAQAGSGLFPAPRQIRFSCSCPDGAGMCKHIAAALYGVGNRLDLQPELLFLLRNIDPAELIQGAVHGSLVQAETDSGQNLGDADLSALFGIDLDVAAVTIARDAVSAPVTTISAGELTARGVPVHMRQCWLKSGVLLASGQRAVYGLADHSEKAIADYLARRAR</sequence>
<evidence type="ECO:0000256" key="1">
    <source>
        <dbReference type="PROSITE-ProRule" id="PRU00325"/>
    </source>
</evidence>
<dbReference type="Proteomes" id="UP000284006">
    <property type="component" value="Unassembled WGS sequence"/>
</dbReference>
<dbReference type="RefSeq" id="WP_119812058.1">
    <property type="nucleotide sequence ID" value="NZ_QYUP01000132.1"/>
</dbReference>
<dbReference type="PANTHER" id="PTHR38133:SF1">
    <property type="entry name" value="SLR1429 PROTEIN"/>
    <property type="match status" value="1"/>
</dbReference>
<keyword evidence="4" id="KW-1185">Reference proteome</keyword>
<dbReference type="GO" id="GO:0008270">
    <property type="term" value="F:zinc ion binding"/>
    <property type="evidence" value="ECO:0007669"/>
    <property type="project" value="UniProtKB-KW"/>
</dbReference>
<dbReference type="Pfam" id="PF04434">
    <property type="entry name" value="SWIM"/>
    <property type="match status" value="1"/>
</dbReference>
<dbReference type="PROSITE" id="PS50966">
    <property type="entry name" value="ZF_SWIM"/>
    <property type="match status" value="1"/>
</dbReference>
<dbReference type="EMBL" id="QYUP01000132">
    <property type="protein sequence ID" value="RJG14458.1"/>
    <property type="molecule type" value="Genomic_DNA"/>
</dbReference>
<dbReference type="PANTHER" id="PTHR38133">
    <property type="entry name" value="SLR1429 PROTEIN"/>
    <property type="match status" value="1"/>
</dbReference>
<comment type="caution">
    <text evidence="3">The sequence shown here is derived from an EMBL/GenBank/DDBJ whole genome shotgun (WGS) entry which is preliminary data.</text>
</comment>
<proteinExistence type="predicted"/>
<feature type="domain" description="SWIM-type" evidence="2">
    <location>
        <begin position="142"/>
        <end position="183"/>
    </location>
</feature>
<gene>
    <name evidence="3" type="ORF">D3872_17740</name>
</gene>
<reference evidence="3 4" key="1">
    <citation type="submission" date="2018-09" db="EMBL/GenBank/DDBJ databases">
        <authorList>
            <person name="Zhu H."/>
        </authorList>
    </citation>
    <scope>NUCLEOTIDE SEQUENCE [LARGE SCALE GENOMIC DNA]</scope>
    <source>
        <strain evidence="3 4">K1S02-61</strain>
    </source>
</reference>